<dbReference type="AlphaFoldDB" id="K0NPG5"/>
<dbReference type="InterPro" id="IPR022742">
    <property type="entry name" value="Hydrolase_4"/>
</dbReference>
<accession>K0NPG5</accession>
<dbReference type="InterPro" id="IPR052920">
    <property type="entry name" value="DNA-binding_regulatory"/>
</dbReference>
<proteinExistence type="predicted"/>
<evidence type="ECO:0000259" key="2">
    <source>
        <dbReference type="Pfam" id="PF12146"/>
    </source>
</evidence>
<protein>
    <submittedName>
        <fullName evidence="3">Hydrolase of the alpha/beta superfamily</fullName>
    </submittedName>
</protein>
<organism evidence="3 4">
    <name type="scientific">Lactobacillus equicursoris 66c</name>
    <dbReference type="NCBI Taxonomy" id="872326"/>
    <lineage>
        <taxon>Bacteria</taxon>
        <taxon>Bacillati</taxon>
        <taxon>Bacillota</taxon>
        <taxon>Bacilli</taxon>
        <taxon>Lactobacillales</taxon>
        <taxon>Lactobacillaceae</taxon>
        <taxon>Lactobacillus</taxon>
    </lineage>
</organism>
<gene>
    <name evidence="3" type="ORF">BN146_00230</name>
</gene>
<dbReference type="Gene3D" id="3.40.50.1820">
    <property type="entry name" value="alpha/beta hydrolase"/>
    <property type="match status" value="1"/>
</dbReference>
<comment type="caution">
    <text evidence="3">The sequence shown here is derived from an EMBL/GenBank/DDBJ whole genome shotgun (WGS) entry which is preliminary data.</text>
</comment>
<dbReference type="Proteomes" id="UP000009325">
    <property type="component" value="Unassembled WGS sequence"/>
</dbReference>
<dbReference type="EMBL" id="CALZ01000009">
    <property type="protein sequence ID" value="CCK82713.1"/>
    <property type="molecule type" value="Genomic_DNA"/>
</dbReference>
<evidence type="ECO:0000313" key="4">
    <source>
        <dbReference type="Proteomes" id="UP000009325"/>
    </source>
</evidence>
<dbReference type="SUPFAM" id="SSF53474">
    <property type="entry name" value="alpha/beta-Hydrolases"/>
    <property type="match status" value="1"/>
</dbReference>
<dbReference type="InterPro" id="IPR029058">
    <property type="entry name" value="AB_hydrolase_fold"/>
</dbReference>
<keyword evidence="1" id="KW-0472">Membrane</keyword>
<dbReference type="Pfam" id="PF12146">
    <property type="entry name" value="Hydrolase_4"/>
    <property type="match status" value="1"/>
</dbReference>
<feature type="transmembrane region" description="Helical" evidence="1">
    <location>
        <begin position="20"/>
        <end position="43"/>
    </location>
</feature>
<feature type="domain" description="Serine aminopeptidase S33" evidence="2">
    <location>
        <begin position="99"/>
        <end position="202"/>
    </location>
</feature>
<dbReference type="PANTHER" id="PTHR43358">
    <property type="entry name" value="ALPHA/BETA-HYDROLASE"/>
    <property type="match status" value="1"/>
</dbReference>
<dbReference type="RefSeq" id="WP_009557300.1">
    <property type="nucleotide sequence ID" value="NZ_CALZ01000009.1"/>
</dbReference>
<evidence type="ECO:0000313" key="3">
    <source>
        <dbReference type="EMBL" id="CCK82713.1"/>
    </source>
</evidence>
<sequence length="325" mass="36397">MAKGNNSGKKFSKKRVIKWVTGIAVFLVLVFIGAGCYFFNMAIVPGQKSFVSNGTVAIKKSDPLYKEKMWYKRVKKQTWTETSAKNNYRLVANYLPAKKTKKTVIILHGYMSNKENMGAYAQLFHSLGYNVLLPDAEGHGQSQGKYVGYGWLEKADVKKWAQQVVRKNGKSSQIVIFGVSMGGATTMMTAGLKLPSQVKAFIEDCGYTSAKNEIEHEAKVLYNMPAFPRFPLVEILSGITKLKAGYFLGEASSRSQLKKNTKPMLFIHGSKDTFVPTSMVYKNYRATNGPKQLLIIKGAVHAKSIEKNHQLYSKTVRKFLAKYVK</sequence>
<dbReference type="GO" id="GO:0016787">
    <property type="term" value="F:hydrolase activity"/>
    <property type="evidence" value="ECO:0007669"/>
    <property type="project" value="UniProtKB-KW"/>
</dbReference>
<keyword evidence="1" id="KW-1133">Transmembrane helix</keyword>
<dbReference type="OrthoDB" id="9776685at2"/>
<name>K0NPG5_9LACO</name>
<evidence type="ECO:0000256" key="1">
    <source>
        <dbReference type="SAM" id="Phobius"/>
    </source>
</evidence>
<keyword evidence="1" id="KW-0812">Transmembrane</keyword>
<keyword evidence="3" id="KW-0378">Hydrolase</keyword>
<reference evidence="3 4" key="1">
    <citation type="submission" date="2012-08" db="EMBL/GenBank/DDBJ databases">
        <title>Draft Genome Sequences of Lactobacillus equicursoris CIP 110162T, isolated from thoroughbred racehorse feces and Lactobacillus sp. CRBIP 24.137 isolated from urine of human.</title>
        <authorList>
            <person name="Cousin S."/>
            <person name="Loux V."/>
            <person name="Ma L."/>
            <person name="Creno S."/>
            <person name="Clermont D."/>
            <person name="Bizet C."/>
            <person name="Bouchier C."/>
        </authorList>
    </citation>
    <scope>NUCLEOTIDE SEQUENCE [LARGE SCALE GENOMIC DNA]</scope>
    <source>
        <strain evidence="3 4">66c</strain>
    </source>
</reference>
<dbReference type="PANTHER" id="PTHR43358:SF4">
    <property type="entry name" value="ALPHA_BETA HYDROLASE FOLD-1 DOMAIN-CONTAINING PROTEIN"/>
    <property type="match status" value="1"/>
</dbReference>